<dbReference type="GO" id="GO:0004161">
    <property type="term" value="F:dimethylallyltranstransferase activity"/>
    <property type="evidence" value="ECO:0007669"/>
    <property type="project" value="TreeGrafter"/>
</dbReference>
<accession>A0A192ZHW1</accession>
<name>A0A192ZHW1_9EUKA</name>
<dbReference type="SUPFAM" id="SSF48576">
    <property type="entry name" value="Terpenoid synthases"/>
    <property type="match status" value="1"/>
</dbReference>
<evidence type="ECO:0000256" key="1">
    <source>
        <dbReference type="ARBA" id="ARBA00001946"/>
    </source>
</evidence>
<dbReference type="SFLD" id="SFLDS00005">
    <property type="entry name" value="Isoprenoid_Synthase_Type_I"/>
    <property type="match status" value="1"/>
</dbReference>
<dbReference type="GO" id="GO:0045337">
    <property type="term" value="P:farnesyl diphosphate biosynthetic process"/>
    <property type="evidence" value="ECO:0007669"/>
    <property type="project" value="TreeGrafter"/>
</dbReference>
<keyword evidence="2 6" id="KW-0808">Transferase</keyword>
<dbReference type="InterPro" id="IPR008949">
    <property type="entry name" value="Isoprenoid_synthase_dom_sf"/>
</dbReference>
<comment type="similarity">
    <text evidence="6">Belongs to the FPP/GGPP synthase family.</text>
</comment>
<dbReference type="InterPro" id="IPR039702">
    <property type="entry name" value="FPS1-like"/>
</dbReference>
<dbReference type="PROSITE" id="PS00723">
    <property type="entry name" value="POLYPRENYL_SYNTHASE_1"/>
    <property type="match status" value="1"/>
</dbReference>
<organism evidence="7">
    <name type="scientific">Stygiella incarcerata</name>
    <dbReference type="NCBI Taxonomy" id="1712417"/>
    <lineage>
        <taxon>Eukaryota</taxon>
        <taxon>Discoba</taxon>
        <taxon>Jakobida</taxon>
        <taxon>Andalucina</taxon>
        <taxon>Stygiellidae</taxon>
        <taxon>Stygiella</taxon>
    </lineage>
</organism>
<dbReference type="PROSITE" id="PS00444">
    <property type="entry name" value="POLYPRENYL_SYNTHASE_2"/>
    <property type="match status" value="1"/>
</dbReference>
<evidence type="ECO:0000256" key="4">
    <source>
        <dbReference type="ARBA" id="ARBA00022842"/>
    </source>
</evidence>
<comment type="pathway">
    <text evidence="5">Pheromone biosynthesis.</text>
</comment>
<dbReference type="EMBL" id="KX235383">
    <property type="protein sequence ID" value="ANM86112.1"/>
    <property type="molecule type" value="mRNA"/>
</dbReference>
<dbReference type="SFLD" id="SFLDG01017">
    <property type="entry name" value="Polyprenyl_Transferase_Like"/>
    <property type="match status" value="1"/>
</dbReference>
<comment type="cofactor">
    <cofactor evidence="1">
        <name>Mg(2+)</name>
        <dbReference type="ChEBI" id="CHEBI:18420"/>
    </cofactor>
</comment>
<evidence type="ECO:0000256" key="5">
    <source>
        <dbReference type="ARBA" id="ARBA00033740"/>
    </source>
</evidence>
<dbReference type="FunFam" id="1.10.600.10:FF:000021">
    <property type="entry name" value="Farnesyl pyrophosphate synthase"/>
    <property type="match status" value="1"/>
</dbReference>
<evidence type="ECO:0000256" key="2">
    <source>
        <dbReference type="ARBA" id="ARBA00022679"/>
    </source>
</evidence>
<dbReference type="Pfam" id="PF00348">
    <property type="entry name" value="polyprenyl_synt"/>
    <property type="match status" value="1"/>
</dbReference>
<sequence>MSDRDTFNSTWPMIREELMSFVREYSLGDEVNTHILNMFEHSIPGGKMNRALFVIETVKILKGRALTESEYEEASVLGWCVEILQAFFLVADDVMDQSITRRGQPCWYRMPGIGLDAINDSFILENVIYALIKKHFAGKPYYVDLLEIFLKISFRTELGQLMDLTSTPKDMQLDLSRFTEERHTNIVVYKTAFYSFYLPVCIGILCAEVKLAKAGWDIVEKMCIEIGKFFQIQDDYLDCYGDPETIGKIGTDIEDAKCSWMVVKALQLCSPEDRKMLDACYGKKDSENVKKVKELYGKLDLSKVYHEYEDASHAELMEMMKGIEGFPVEVFMYLIKKIYHRTK</sequence>
<proteinExistence type="evidence at transcript level"/>
<dbReference type="AlphaFoldDB" id="A0A192ZHW1"/>
<dbReference type="Gene3D" id="1.10.600.10">
    <property type="entry name" value="Farnesyl Diphosphate Synthase"/>
    <property type="match status" value="1"/>
</dbReference>
<evidence type="ECO:0000256" key="6">
    <source>
        <dbReference type="RuleBase" id="RU004466"/>
    </source>
</evidence>
<dbReference type="PANTHER" id="PTHR11525">
    <property type="entry name" value="FARNESYL-PYROPHOSPHATE SYNTHETASE"/>
    <property type="match status" value="1"/>
</dbReference>
<dbReference type="GO" id="GO:0042811">
    <property type="term" value="P:pheromone biosynthetic process"/>
    <property type="evidence" value="ECO:0007669"/>
    <property type="project" value="UniProtKB-ARBA"/>
</dbReference>
<gene>
    <name evidence="7" type="primary">fpps</name>
</gene>
<protein>
    <submittedName>
        <fullName evidence="7">Farnesyl pyrophosphate synthase 2</fullName>
    </submittedName>
</protein>
<dbReference type="PANTHER" id="PTHR11525:SF0">
    <property type="entry name" value="FARNESYL PYROPHOSPHATE SYNTHASE"/>
    <property type="match status" value="1"/>
</dbReference>
<dbReference type="GO" id="GO:0004337">
    <property type="term" value="F:(2E,6E)-farnesyl diphosphate synthase activity"/>
    <property type="evidence" value="ECO:0007669"/>
    <property type="project" value="TreeGrafter"/>
</dbReference>
<dbReference type="InterPro" id="IPR000092">
    <property type="entry name" value="Polyprenyl_synt"/>
</dbReference>
<reference evidence="7" key="1">
    <citation type="submission" date="2016-05" db="EMBL/GenBank/DDBJ databases">
        <title>Novel hydrogenosomes in the microaerophilic jakobid Stygiella incarcerata.</title>
        <authorList>
            <person name="Leger M.M."/>
            <person name="Eme L."/>
            <person name="Hug L.A."/>
            <person name="Roger A.J."/>
        </authorList>
    </citation>
    <scope>NUCLEOTIDE SEQUENCE</scope>
</reference>
<keyword evidence="4" id="KW-0460">Magnesium</keyword>
<dbReference type="GO" id="GO:0046872">
    <property type="term" value="F:metal ion binding"/>
    <property type="evidence" value="ECO:0007669"/>
    <property type="project" value="UniProtKB-KW"/>
</dbReference>
<evidence type="ECO:0000256" key="3">
    <source>
        <dbReference type="ARBA" id="ARBA00022723"/>
    </source>
</evidence>
<dbReference type="InterPro" id="IPR033749">
    <property type="entry name" value="Polyprenyl_synt_CS"/>
</dbReference>
<keyword evidence="3" id="KW-0479">Metal-binding</keyword>
<evidence type="ECO:0000313" key="7">
    <source>
        <dbReference type="EMBL" id="ANM86112.1"/>
    </source>
</evidence>
<dbReference type="GO" id="GO:0005737">
    <property type="term" value="C:cytoplasm"/>
    <property type="evidence" value="ECO:0007669"/>
    <property type="project" value="TreeGrafter"/>
</dbReference>
<dbReference type="CDD" id="cd00685">
    <property type="entry name" value="Trans_IPPS_HT"/>
    <property type="match status" value="1"/>
</dbReference>